<dbReference type="Gene3D" id="3.30.70.270">
    <property type="match status" value="1"/>
</dbReference>
<dbReference type="SUPFAM" id="SSF55073">
    <property type="entry name" value="Nucleotide cyclase"/>
    <property type="match status" value="1"/>
</dbReference>
<organism evidence="2 3">
    <name type="scientific">Svornostia abyssi</name>
    <dbReference type="NCBI Taxonomy" id="2898438"/>
    <lineage>
        <taxon>Bacteria</taxon>
        <taxon>Bacillati</taxon>
        <taxon>Actinomycetota</taxon>
        <taxon>Thermoleophilia</taxon>
        <taxon>Solirubrobacterales</taxon>
        <taxon>Baekduiaceae</taxon>
        <taxon>Svornostia</taxon>
    </lineage>
</organism>
<dbReference type="InterPro" id="IPR000160">
    <property type="entry name" value="GGDEF_dom"/>
</dbReference>
<evidence type="ECO:0000313" key="2">
    <source>
        <dbReference type="EMBL" id="UUY06305.1"/>
    </source>
</evidence>
<dbReference type="CDD" id="cd01949">
    <property type="entry name" value="GGDEF"/>
    <property type="match status" value="1"/>
</dbReference>
<sequence>MANRLLLCDRLAQSFARRLRHGGEILVAIIDVDQFKAINDTHGHEVGDTVLIEVAHRLTRTLRGEDTVARLGGDEFAIVAEVADQPTAELLLSRLRAGLADLPLPDGKVARATIGAAPAQAGDDVSTALERADRAMYAAKRGVSA</sequence>
<dbReference type="Proteomes" id="UP001058860">
    <property type="component" value="Chromosome"/>
</dbReference>
<dbReference type="PANTHER" id="PTHR45138:SF9">
    <property type="entry name" value="DIGUANYLATE CYCLASE DGCM-RELATED"/>
    <property type="match status" value="1"/>
</dbReference>
<dbReference type="EMBL" id="CP088295">
    <property type="protein sequence ID" value="UUY06305.1"/>
    <property type="molecule type" value="Genomic_DNA"/>
</dbReference>
<dbReference type="PROSITE" id="PS50887">
    <property type="entry name" value="GGDEF"/>
    <property type="match status" value="1"/>
</dbReference>
<gene>
    <name evidence="2" type="ORF">LRS13_12890</name>
</gene>
<dbReference type="NCBIfam" id="TIGR00254">
    <property type="entry name" value="GGDEF"/>
    <property type="match status" value="1"/>
</dbReference>
<name>A0ABY5PPP4_9ACTN</name>
<reference evidence="3" key="1">
    <citation type="submission" date="2021-11" db="EMBL/GenBank/DDBJ databases">
        <title>Cultivation dependent microbiological survey of springs from the worlds oldest radium mine currently devoted to the extraction of radon-saturated water.</title>
        <authorList>
            <person name="Kapinusova G."/>
            <person name="Smrhova T."/>
            <person name="Strejcek M."/>
            <person name="Suman J."/>
            <person name="Jani K."/>
            <person name="Pajer P."/>
            <person name="Uhlik O."/>
        </authorList>
    </citation>
    <scope>NUCLEOTIDE SEQUENCE [LARGE SCALE GENOMIC DNA]</scope>
    <source>
        <strain evidence="3">J379</strain>
    </source>
</reference>
<accession>A0ABY5PPP4</accession>
<protein>
    <submittedName>
        <fullName evidence="2">GGDEF domain-containing protein</fullName>
    </submittedName>
</protein>
<evidence type="ECO:0000259" key="1">
    <source>
        <dbReference type="PROSITE" id="PS50887"/>
    </source>
</evidence>
<dbReference type="InterPro" id="IPR029787">
    <property type="entry name" value="Nucleotide_cyclase"/>
</dbReference>
<dbReference type="InterPro" id="IPR043128">
    <property type="entry name" value="Rev_trsase/Diguanyl_cyclase"/>
</dbReference>
<proteinExistence type="predicted"/>
<dbReference type="PANTHER" id="PTHR45138">
    <property type="entry name" value="REGULATORY COMPONENTS OF SENSORY TRANSDUCTION SYSTEM"/>
    <property type="match status" value="1"/>
</dbReference>
<keyword evidence="3" id="KW-1185">Reference proteome</keyword>
<dbReference type="SMART" id="SM00267">
    <property type="entry name" value="GGDEF"/>
    <property type="match status" value="1"/>
</dbReference>
<dbReference type="InterPro" id="IPR050469">
    <property type="entry name" value="Diguanylate_Cyclase"/>
</dbReference>
<evidence type="ECO:0000313" key="3">
    <source>
        <dbReference type="Proteomes" id="UP001058860"/>
    </source>
</evidence>
<feature type="domain" description="GGDEF" evidence="1">
    <location>
        <begin position="23"/>
        <end position="145"/>
    </location>
</feature>
<dbReference type="Pfam" id="PF00990">
    <property type="entry name" value="GGDEF"/>
    <property type="match status" value="1"/>
</dbReference>